<accession>A0A1U7H9D9</accession>
<organism evidence="1 2">
    <name type="scientific">Hydrococcus rivularis NIES-593</name>
    <dbReference type="NCBI Taxonomy" id="1921803"/>
    <lineage>
        <taxon>Bacteria</taxon>
        <taxon>Bacillati</taxon>
        <taxon>Cyanobacteriota</taxon>
        <taxon>Cyanophyceae</taxon>
        <taxon>Pleurocapsales</taxon>
        <taxon>Hydrococcaceae</taxon>
        <taxon>Hydrococcus</taxon>
    </lineage>
</organism>
<protein>
    <submittedName>
        <fullName evidence="1">Uncharacterized protein</fullName>
    </submittedName>
</protein>
<keyword evidence="2" id="KW-1185">Reference proteome</keyword>
<reference evidence="1 2" key="1">
    <citation type="submission" date="2016-11" db="EMBL/GenBank/DDBJ databases">
        <title>Draft Genome Sequences of Nine Cyanobacterial Strains from Diverse Habitats.</title>
        <authorList>
            <person name="Zhu T."/>
            <person name="Hou S."/>
            <person name="Lu X."/>
            <person name="Hess W.R."/>
        </authorList>
    </citation>
    <scope>NUCLEOTIDE SEQUENCE [LARGE SCALE GENOMIC DNA]</scope>
    <source>
        <strain evidence="1 2">NIES-593</strain>
    </source>
</reference>
<dbReference type="EMBL" id="MRCB01000033">
    <property type="protein sequence ID" value="OKH20196.1"/>
    <property type="molecule type" value="Genomic_DNA"/>
</dbReference>
<name>A0A1U7H9D9_9CYAN</name>
<dbReference type="RefSeq" id="WP_073601184.1">
    <property type="nucleotide sequence ID" value="NZ_MRCB01000033.1"/>
</dbReference>
<dbReference type="OrthoDB" id="273460at2"/>
<comment type="caution">
    <text evidence="1">The sequence shown here is derived from an EMBL/GenBank/DDBJ whole genome shotgun (WGS) entry which is preliminary data.</text>
</comment>
<dbReference type="Gene3D" id="3.40.50.450">
    <property type="match status" value="1"/>
</dbReference>
<sequence length="130" mass="14374">MIAPLQTIAPDHPAYPTALKTWGAFRTAPILNTIGNLEFLTQNTIALFCSKQCPGDLILKTYDLAQSLRDQAIPVMSGFHTPIEQDCLKILLSGTQPIIHCPARSLHNNALHPTAERLSVRGKDYLRRVS</sequence>
<evidence type="ECO:0000313" key="2">
    <source>
        <dbReference type="Proteomes" id="UP000186868"/>
    </source>
</evidence>
<dbReference type="AlphaFoldDB" id="A0A1U7H9D9"/>
<evidence type="ECO:0000313" key="1">
    <source>
        <dbReference type="EMBL" id="OKH20196.1"/>
    </source>
</evidence>
<gene>
    <name evidence="1" type="ORF">NIES593_19535</name>
</gene>
<proteinExistence type="predicted"/>
<dbReference type="Proteomes" id="UP000186868">
    <property type="component" value="Unassembled WGS sequence"/>
</dbReference>
<dbReference type="STRING" id="1921803.NIES593_19535"/>